<dbReference type="CDD" id="cd01949">
    <property type="entry name" value="GGDEF"/>
    <property type="match status" value="1"/>
</dbReference>
<dbReference type="EC" id="2.7.7.65" evidence="2"/>
<evidence type="ECO:0000259" key="5">
    <source>
        <dbReference type="PROSITE" id="PS50887"/>
    </source>
</evidence>
<feature type="domain" description="GGDEF" evidence="5">
    <location>
        <begin position="209"/>
        <end position="339"/>
    </location>
</feature>
<dbReference type="Proteomes" id="UP000287908">
    <property type="component" value="Unassembled WGS sequence"/>
</dbReference>
<protein>
    <recommendedName>
        <fullName evidence="2">diguanylate cyclase</fullName>
        <ecNumber evidence="2">2.7.7.65</ecNumber>
    </recommendedName>
</protein>
<evidence type="ECO:0000313" key="7">
    <source>
        <dbReference type="Proteomes" id="UP000287908"/>
    </source>
</evidence>
<dbReference type="EMBL" id="PIQF01000002">
    <property type="protein sequence ID" value="RUO76079.1"/>
    <property type="molecule type" value="Genomic_DNA"/>
</dbReference>
<dbReference type="InterPro" id="IPR043128">
    <property type="entry name" value="Rev_trsase/Diguanyl_cyclase"/>
</dbReference>
<evidence type="ECO:0000256" key="4">
    <source>
        <dbReference type="SAM" id="Phobius"/>
    </source>
</evidence>
<keyword evidence="4" id="KW-0812">Transmembrane</keyword>
<comment type="cofactor">
    <cofactor evidence="1">
        <name>Mg(2+)</name>
        <dbReference type="ChEBI" id="CHEBI:18420"/>
    </cofactor>
</comment>
<sequence>MDLFRKSADQTQHTTEDVVSVFTRKVANRTQWGAFAVVLPLAIVQAYANNWLMAAWLAAFCTYSLTLAVRSRQASLEQTHLLIFVTMLALAATYSTWINGIHGFLWSFPVMASVVFLLKRKLAFVSAFIFYLLISLAALVSMPLDLAWRGILSLGAMVVLTITLLVLLQRMQRNFTDLATTDTLTGVYNRKRLNVELDKILALFKRSQGDVSVMICDIDWFKPLNDKFGHLQGDRLLIQAAATIKQSVRATDSVFRVGGEEFLVILHDTDLSGSVVAAETLRTEFEQKVFKVKGAEASMTLSIGVAQLKQGEHWTDWLERADQRLYQAKDAGRNRVIAD</sequence>
<dbReference type="RefSeq" id="WP_126784801.1">
    <property type="nucleotide sequence ID" value="NZ_PIQF01000002.1"/>
</dbReference>
<dbReference type="AlphaFoldDB" id="A0A432ZDV3"/>
<dbReference type="PANTHER" id="PTHR45138">
    <property type="entry name" value="REGULATORY COMPONENTS OF SENSORY TRANSDUCTION SYSTEM"/>
    <property type="match status" value="1"/>
</dbReference>
<gene>
    <name evidence="6" type="ORF">CWI81_08155</name>
</gene>
<dbReference type="SUPFAM" id="SSF55073">
    <property type="entry name" value="Nucleotide cyclase"/>
    <property type="match status" value="1"/>
</dbReference>
<dbReference type="InterPro" id="IPR029787">
    <property type="entry name" value="Nucleotide_cyclase"/>
</dbReference>
<dbReference type="InterPro" id="IPR000160">
    <property type="entry name" value="GGDEF_dom"/>
</dbReference>
<dbReference type="PROSITE" id="PS50887">
    <property type="entry name" value="GGDEF"/>
    <property type="match status" value="1"/>
</dbReference>
<keyword evidence="4" id="KW-1133">Transmembrane helix</keyword>
<comment type="catalytic activity">
    <reaction evidence="3">
        <text>2 GTP = 3',3'-c-di-GMP + 2 diphosphate</text>
        <dbReference type="Rhea" id="RHEA:24898"/>
        <dbReference type="ChEBI" id="CHEBI:33019"/>
        <dbReference type="ChEBI" id="CHEBI:37565"/>
        <dbReference type="ChEBI" id="CHEBI:58805"/>
        <dbReference type="EC" id="2.7.7.65"/>
    </reaction>
</comment>
<dbReference type="NCBIfam" id="TIGR00254">
    <property type="entry name" value="GGDEF"/>
    <property type="match status" value="1"/>
</dbReference>
<evidence type="ECO:0000256" key="1">
    <source>
        <dbReference type="ARBA" id="ARBA00001946"/>
    </source>
</evidence>
<organism evidence="6 7">
    <name type="scientific">Idiomarina seosinensis</name>
    <dbReference type="NCBI Taxonomy" id="281739"/>
    <lineage>
        <taxon>Bacteria</taxon>
        <taxon>Pseudomonadati</taxon>
        <taxon>Pseudomonadota</taxon>
        <taxon>Gammaproteobacteria</taxon>
        <taxon>Alteromonadales</taxon>
        <taxon>Idiomarinaceae</taxon>
        <taxon>Idiomarina</taxon>
    </lineage>
</organism>
<reference evidence="6 7" key="1">
    <citation type="journal article" date="2011" name="Front. Microbiol.">
        <title>Genomic signatures of strain selection and enhancement in Bacillus atrophaeus var. globigii, a historical biowarfare simulant.</title>
        <authorList>
            <person name="Gibbons H.S."/>
            <person name="Broomall S.M."/>
            <person name="McNew L.A."/>
            <person name="Daligault H."/>
            <person name="Chapman C."/>
            <person name="Bruce D."/>
            <person name="Karavis M."/>
            <person name="Krepps M."/>
            <person name="McGregor P.A."/>
            <person name="Hong C."/>
            <person name="Park K.H."/>
            <person name="Akmal A."/>
            <person name="Feldman A."/>
            <person name="Lin J.S."/>
            <person name="Chang W.E."/>
            <person name="Higgs B.W."/>
            <person name="Demirev P."/>
            <person name="Lindquist J."/>
            <person name="Liem A."/>
            <person name="Fochler E."/>
            <person name="Read T.D."/>
            <person name="Tapia R."/>
            <person name="Johnson S."/>
            <person name="Bishop-Lilly K.A."/>
            <person name="Detter C."/>
            <person name="Han C."/>
            <person name="Sozhamannan S."/>
            <person name="Rosenzweig C.N."/>
            <person name="Skowronski E.W."/>
        </authorList>
    </citation>
    <scope>NUCLEOTIDE SEQUENCE [LARGE SCALE GENOMIC DNA]</scope>
    <source>
        <strain evidence="6 7">CL-SP19</strain>
    </source>
</reference>
<dbReference type="InterPro" id="IPR050469">
    <property type="entry name" value="Diguanylate_Cyclase"/>
</dbReference>
<evidence type="ECO:0000313" key="6">
    <source>
        <dbReference type="EMBL" id="RUO76079.1"/>
    </source>
</evidence>
<dbReference type="FunFam" id="3.30.70.270:FF:000001">
    <property type="entry name" value="Diguanylate cyclase domain protein"/>
    <property type="match status" value="1"/>
</dbReference>
<dbReference type="GO" id="GO:0052621">
    <property type="term" value="F:diguanylate cyclase activity"/>
    <property type="evidence" value="ECO:0007669"/>
    <property type="project" value="UniProtKB-EC"/>
</dbReference>
<dbReference type="OrthoDB" id="9812260at2"/>
<evidence type="ECO:0000256" key="2">
    <source>
        <dbReference type="ARBA" id="ARBA00012528"/>
    </source>
</evidence>
<feature type="transmembrane region" description="Helical" evidence="4">
    <location>
        <begin position="81"/>
        <end position="97"/>
    </location>
</feature>
<feature type="transmembrane region" description="Helical" evidence="4">
    <location>
        <begin position="30"/>
        <end position="47"/>
    </location>
</feature>
<name>A0A432ZDV3_9GAMM</name>
<dbReference type="Gene3D" id="3.30.70.270">
    <property type="match status" value="1"/>
</dbReference>
<dbReference type="Pfam" id="PF00990">
    <property type="entry name" value="GGDEF"/>
    <property type="match status" value="1"/>
</dbReference>
<comment type="caution">
    <text evidence="6">The sequence shown here is derived from an EMBL/GenBank/DDBJ whole genome shotgun (WGS) entry which is preliminary data.</text>
</comment>
<feature type="transmembrane region" description="Helical" evidence="4">
    <location>
        <begin position="123"/>
        <end position="140"/>
    </location>
</feature>
<evidence type="ECO:0000256" key="3">
    <source>
        <dbReference type="ARBA" id="ARBA00034247"/>
    </source>
</evidence>
<feature type="transmembrane region" description="Helical" evidence="4">
    <location>
        <begin position="146"/>
        <end position="168"/>
    </location>
</feature>
<dbReference type="SMART" id="SM00267">
    <property type="entry name" value="GGDEF"/>
    <property type="match status" value="1"/>
</dbReference>
<dbReference type="PANTHER" id="PTHR45138:SF9">
    <property type="entry name" value="DIGUANYLATE CYCLASE DGCM-RELATED"/>
    <property type="match status" value="1"/>
</dbReference>
<proteinExistence type="predicted"/>
<keyword evidence="4" id="KW-0472">Membrane</keyword>
<keyword evidence="7" id="KW-1185">Reference proteome</keyword>
<accession>A0A432ZDV3</accession>